<comment type="caution">
    <text evidence="1">The sequence shown here is derived from an EMBL/GenBank/DDBJ whole genome shotgun (WGS) entry which is preliminary data.</text>
</comment>
<sequence length="241" mass="27326">MFEVGSYHPEGDSSLSLNPRIRSPSLIHFAACDPSLIRSLELPTLQSMRLIRSGMADELEVLTSPDALSALHGMLSRSQRSLTLTCLVIHEAYIDMNLIGIMEISPQMTFLSLHVCNGRWSQASDETYRKLLSRTAETIADNRHNILPHLQFFYMDVTNNPHDGNITFVNRGFVEMVSSRWSKSPLKSVITILSTTPRIRLISPGMLSREDVQTLRQYQSAGLDIQVWADDDDSMDRRRYV</sequence>
<dbReference type="OrthoDB" id="2835096at2759"/>
<accession>A0A9P7VXB8</accession>
<evidence type="ECO:0000313" key="1">
    <source>
        <dbReference type="EMBL" id="KAG7448170.1"/>
    </source>
</evidence>
<name>A0A9P7VXB8_9AGAR</name>
<dbReference type="EMBL" id="MU250530">
    <property type="protein sequence ID" value="KAG7448170.1"/>
    <property type="molecule type" value="Genomic_DNA"/>
</dbReference>
<dbReference type="Proteomes" id="UP000812287">
    <property type="component" value="Unassembled WGS sequence"/>
</dbReference>
<organism evidence="1 2">
    <name type="scientific">Guyanagaster necrorhizus</name>
    <dbReference type="NCBI Taxonomy" id="856835"/>
    <lineage>
        <taxon>Eukaryota</taxon>
        <taxon>Fungi</taxon>
        <taxon>Dikarya</taxon>
        <taxon>Basidiomycota</taxon>
        <taxon>Agaricomycotina</taxon>
        <taxon>Agaricomycetes</taxon>
        <taxon>Agaricomycetidae</taxon>
        <taxon>Agaricales</taxon>
        <taxon>Marasmiineae</taxon>
        <taxon>Physalacriaceae</taxon>
        <taxon>Guyanagaster</taxon>
    </lineage>
</organism>
<reference evidence="1" key="1">
    <citation type="submission" date="2020-11" db="EMBL/GenBank/DDBJ databases">
        <title>Adaptations for nitrogen fixation in a non-lichenized fungal sporocarp promotes dispersal by wood-feeding termites.</title>
        <authorList>
            <consortium name="DOE Joint Genome Institute"/>
            <person name="Koch R.A."/>
            <person name="Yoon G."/>
            <person name="Arayal U."/>
            <person name="Lail K."/>
            <person name="Amirebrahimi M."/>
            <person name="Labutti K."/>
            <person name="Lipzen A."/>
            <person name="Riley R."/>
            <person name="Barry K."/>
            <person name="Henrissat B."/>
            <person name="Grigoriev I.V."/>
            <person name="Herr J.R."/>
            <person name="Aime M.C."/>
        </authorList>
    </citation>
    <scope>NUCLEOTIDE SEQUENCE</scope>
    <source>
        <strain evidence="1">MCA 3950</strain>
    </source>
</reference>
<dbReference type="GeneID" id="66099274"/>
<protein>
    <submittedName>
        <fullName evidence="1">Uncharacterized protein</fullName>
    </submittedName>
</protein>
<proteinExistence type="predicted"/>
<evidence type="ECO:0000313" key="2">
    <source>
        <dbReference type="Proteomes" id="UP000812287"/>
    </source>
</evidence>
<dbReference type="RefSeq" id="XP_043041670.1">
    <property type="nucleotide sequence ID" value="XM_043176987.1"/>
</dbReference>
<gene>
    <name evidence="1" type="ORF">BT62DRAFT_1003961</name>
</gene>
<dbReference type="AlphaFoldDB" id="A0A9P7VXB8"/>
<keyword evidence="2" id="KW-1185">Reference proteome</keyword>